<dbReference type="GO" id="GO:0003924">
    <property type="term" value="F:GTPase activity"/>
    <property type="evidence" value="ECO:0007669"/>
    <property type="project" value="InterPro"/>
</dbReference>
<dbReference type="AlphaFoldDB" id="A0AAV2RE71"/>
<dbReference type="PROSITE" id="PS51421">
    <property type="entry name" value="RAS"/>
    <property type="match status" value="1"/>
</dbReference>
<evidence type="ECO:0000256" key="3">
    <source>
        <dbReference type="SAM" id="MobiDB-lite"/>
    </source>
</evidence>
<dbReference type="SUPFAM" id="SSF52540">
    <property type="entry name" value="P-loop containing nucleoside triphosphate hydrolases"/>
    <property type="match status" value="1"/>
</dbReference>
<evidence type="ECO:0000256" key="2">
    <source>
        <dbReference type="ARBA" id="ARBA00022553"/>
    </source>
</evidence>
<evidence type="ECO:0000256" key="1">
    <source>
        <dbReference type="ARBA" id="ARBA00008846"/>
    </source>
</evidence>
<dbReference type="Proteomes" id="UP001497623">
    <property type="component" value="Unassembled WGS sequence"/>
</dbReference>
<dbReference type="EMBL" id="CAXKWB010019128">
    <property type="protein sequence ID" value="CAL4121676.1"/>
    <property type="molecule type" value="Genomic_DNA"/>
</dbReference>
<sequence>MGIIQYAKHISQYGMGIIWVLYGMVWGAMSLCRLRHFSVTASGGVINRGDSMRPIRSISNCSMASTHSSASVRINSSMCGSGASTPRSALCSKVGTPVPSQTFRVLMLGAPGVGKAAMITQFMTSEYMCAYDDSPGGEEGSSEQSVSILLDGEESELVFVKLSSASQAMKVRGHADGWIVVYSISDKDSFKTAATMLGHVWSLGHVSQRSVILVGNKNDLERQRHVSTAEGRTLAKTYECKFIEVSASFDHHVDELLVGILKQIRLKQTAHTADETKENNDSSDSSSITGGTTRQRSFRMNHKSSVRIKKLVNRILSRDKKSKSCENLHIL</sequence>
<dbReference type="SMART" id="SM00175">
    <property type="entry name" value="RAB"/>
    <property type="match status" value="1"/>
</dbReference>
<evidence type="ECO:0000256" key="4">
    <source>
        <dbReference type="SAM" id="Phobius"/>
    </source>
</evidence>
<keyword evidence="6" id="KW-1185">Reference proteome</keyword>
<dbReference type="InterPro" id="IPR001806">
    <property type="entry name" value="Small_GTPase"/>
</dbReference>
<name>A0AAV2RE71_MEGNR</name>
<feature type="non-terminal residue" evidence="5">
    <location>
        <position position="331"/>
    </location>
</feature>
<dbReference type="GO" id="GO:0005246">
    <property type="term" value="F:calcium channel regulator activity"/>
    <property type="evidence" value="ECO:0007669"/>
    <property type="project" value="TreeGrafter"/>
</dbReference>
<evidence type="ECO:0000313" key="6">
    <source>
        <dbReference type="Proteomes" id="UP001497623"/>
    </source>
</evidence>
<dbReference type="FunFam" id="3.40.50.300:FF:000664">
    <property type="entry name" value="Uncharacterized protein, isoform B"/>
    <property type="match status" value="1"/>
</dbReference>
<feature type="transmembrane region" description="Helical" evidence="4">
    <location>
        <begin position="12"/>
        <end position="29"/>
    </location>
</feature>
<comment type="similarity">
    <text evidence="1">Belongs to the small GTPase superfamily. RGK family.</text>
</comment>
<keyword evidence="4" id="KW-0472">Membrane</keyword>
<dbReference type="Pfam" id="PF00071">
    <property type="entry name" value="Ras"/>
    <property type="match status" value="1"/>
</dbReference>
<dbReference type="PROSITE" id="PS51419">
    <property type="entry name" value="RAB"/>
    <property type="match status" value="1"/>
</dbReference>
<dbReference type="InterPro" id="IPR051641">
    <property type="entry name" value="RGK_GTP-binding_reg"/>
</dbReference>
<dbReference type="Gene3D" id="3.40.50.300">
    <property type="entry name" value="P-loop containing nucleotide triphosphate hydrolases"/>
    <property type="match status" value="1"/>
</dbReference>
<accession>A0AAV2RE71</accession>
<protein>
    <submittedName>
        <fullName evidence="5">Uncharacterized protein</fullName>
    </submittedName>
</protein>
<organism evidence="5 6">
    <name type="scientific">Meganyctiphanes norvegica</name>
    <name type="common">Northern krill</name>
    <name type="synonym">Thysanopoda norvegica</name>
    <dbReference type="NCBI Taxonomy" id="48144"/>
    <lineage>
        <taxon>Eukaryota</taxon>
        <taxon>Metazoa</taxon>
        <taxon>Ecdysozoa</taxon>
        <taxon>Arthropoda</taxon>
        <taxon>Crustacea</taxon>
        <taxon>Multicrustacea</taxon>
        <taxon>Malacostraca</taxon>
        <taxon>Eumalacostraca</taxon>
        <taxon>Eucarida</taxon>
        <taxon>Euphausiacea</taxon>
        <taxon>Euphausiidae</taxon>
        <taxon>Meganyctiphanes</taxon>
    </lineage>
</organism>
<proteinExistence type="inferred from homology"/>
<keyword evidence="4" id="KW-0812">Transmembrane</keyword>
<gene>
    <name evidence="5" type="ORF">MNOR_LOCUS22558</name>
</gene>
<evidence type="ECO:0000313" key="5">
    <source>
        <dbReference type="EMBL" id="CAL4121676.1"/>
    </source>
</evidence>
<dbReference type="PANTHER" id="PTHR45775">
    <property type="entry name" value="RAD, GEM/KIR FAMILY MEMBER 2, ISOFORM C"/>
    <property type="match status" value="1"/>
</dbReference>
<dbReference type="InterPro" id="IPR027417">
    <property type="entry name" value="P-loop_NTPase"/>
</dbReference>
<keyword evidence="2" id="KW-0597">Phosphoprotein</keyword>
<keyword evidence="4" id="KW-1133">Transmembrane helix</keyword>
<reference evidence="5 6" key="1">
    <citation type="submission" date="2024-05" db="EMBL/GenBank/DDBJ databases">
        <authorList>
            <person name="Wallberg A."/>
        </authorList>
    </citation>
    <scope>NUCLEOTIDE SEQUENCE [LARGE SCALE GENOMIC DNA]</scope>
</reference>
<dbReference type="PRINTS" id="PR00449">
    <property type="entry name" value="RASTRNSFRMNG"/>
</dbReference>
<dbReference type="SMART" id="SM00173">
    <property type="entry name" value="RAS"/>
    <property type="match status" value="1"/>
</dbReference>
<comment type="caution">
    <text evidence="5">The sequence shown here is derived from an EMBL/GenBank/DDBJ whole genome shotgun (WGS) entry which is preliminary data.</text>
</comment>
<dbReference type="GO" id="GO:0005525">
    <property type="term" value="F:GTP binding"/>
    <property type="evidence" value="ECO:0007669"/>
    <property type="project" value="InterPro"/>
</dbReference>
<dbReference type="GO" id="GO:0005886">
    <property type="term" value="C:plasma membrane"/>
    <property type="evidence" value="ECO:0007669"/>
    <property type="project" value="TreeGrafter"/>
</dbReference>
<feature type="region of interest" description="Disordered" evidence="3">
    <location>
        <begin position="270"/>
        <end position="303"/>
    </location>
</feature>
<dbReference type="PANTHER" id="PTHR45775:SF6">
    <property type="entry name" value="RAD, GEM_KIR FAMILY MEMBER 2, ISOFORM C"/>
    <property type="match status" value="1"/>
</dbReference>